<evidence type="ECO:0000256" key="1">
    <source>
        <dbReference type="SAM" id="Phobius"/>
    </source>
</evidence>
<gene>
    <name evidence="2" type="ordered locus">Niako_4919</name>
</gene>
<dbReference type="STRING" id="700598.Niako_4919"/>
<name>G8T7C3_NIAKG</name>
<dbReference type="Proteomes" id="UP000005438">
    <property type="component" value="Chromosome"/>
</dbReference>
<sequence length="51" mass="5733">MRGKQRSVSVGILLLASAIACEQGFVVNPKWYFLLFITVPLLIAYSFSVRE</sequence>
<evidence type="ECO:0000313" key="2">
    <source>
        <dbReference type="EMBL" id="AEW01159.1"/>
    </source>
</evidence>
<keyword evidence="1" id="KW-1133">Transmembrane helix</keyword>
<dbReference type="EMBL" id="CP003178">
    <property type="protein sequence ID" value="AEW01159.1"/>
    <property type="molecule type" value="Genomic_DNA"/>
</dbReference>
<evidence type="ECO:0000313" key="3">
    <source>
        <dbReference type="Proteomes" id="UP000005438"/>
    </source>
</evidence>
<accession>G8T7C3</accession>
<protein>
    <submittedName>
        <fullName evidence="2">Uncharacterized protein</fullName>
    </submittedName>
</protein>
<dbReference type="HOGENOM" id="CLU_3101378_0_0_10"/>
<feature type="transmembrane region" description="Helical" evidence="1">
    <location>
        <begin position="30"/>
        <end position="49"/>
    </location>
</feature>
<dbReference type="KEGG" id="nko:Niako_4919"/>
<reference evidence="2 3" key="1">
    <citation type="submission" date="2011-12" db="EMBL/GenBank/DDBJ databases">
        <title>The complete genome of Niastella koreensis GR20-10.</title>
        <authorList>
            <consortium name="US DOE Joint Genome Institute (JGI-PGF)"/>
            <person name="Lucas S."/>
            <person name="Han J."/>
            <person name="Lapidus A."/>
            <person name="Bruce D."/>
            <person name="Goodwin L."/>
            <person name="Pitluck S."/>
            <person name="Peters L."/>
            <person name="Kyrpides N."/>
            <person name="Mavromatis K."/>
            <person name="Ivanova N."/>
            <person name="Mikhailova N."/>
            <person name="Davenport K."/>
            <person name="Saunders E."/>
            <person name="Detter J.C."/>
            <person name="Tapia R."/>
            <person name="Han C."/>
            <person name="Land M."/>
            <person name="Hauser L."/>
            <person name="Markowitz V."/>
            <person name="Cheng J.-F."/>
            <person name="Hugenholtz P."/>
            <person name="Woyke T."/>
            <person name="Wu D."/>
            <person name="Tindall B."/>
            <person name="Pomrenke H."/>
            <person name="Brambilla E."/>
            <person name="Klenk H.-P."/>
            <person name="Eisen J.A."/>
        </authorList>
    </citation>
    <scope>NUCLEOTIDE SEQUENCE [LARGE SCALE GENOMIC DNA]</scope>
    <source>
        <strain evidence="3">DSM 17620 / KACC 11465 / NBRC 106392 / GR20-10</strain>
    </source>
</reference>
<keyword evidence="1" id="KW-0472">Membrane</keyword>
<dbReference type="AlphaFoldDB" id="G8T7C3"/>
<dbReference type="PROSITE" id="PS51257">
    <property type="entry name" value="PROKAR_LIPOPROTEIN"/>
    <property type="match status" value="1"/>
</dbReference>
<keyword evidence="1" id="KW-0812">Transmembrane</keyword>
<proteinExistence type="predicted"/>
<organism evidence="2 3">
    <name type="scientific">Niastella koreensis (strain DSM 17620 / KACC 11465 / NBRC 106392 / GR20-10)</name>
    <dbReference type="NCBI Taxonomy" id="700598"/>
    <lineage>
        <taxon>Bacteria</taxon>
        <taxon>Pseudomonadati</taxon>
        <taxon>Bacteroidota</taxon>
        <taxon>Chitinophagia</taxon>
        <taxon>Chitinophagales</taxon>
        <taxon>Chitinophagaceae</taxon>
        <taxon>Niastella</taxon>
    </lineage>
</organism>